<keyword evidence="1" id="KW-0285">Flavoprotein</keyword>
<dbReference type="Pfam" id="PF01565">
    <property type="entry name" value="FAD_binding_4"/>
    <property type="match status" value="1"/>
</dbReference>
<dbReference type="EC" id="1.1.99.14" evidence="4"/>
<dbReference type="EMBL" id="JBHRTI010000003">
    <property type="protein sequence ID" value="MFC3146304.1"/>
    <property type="molecule type" value="Genomic_DNA"/>
</dbReference>
<keyword evidence="5" id="KW-1185">Reference proteome</keyword>
<dbReference type="InterPro" id="IPR016164">
    <property type="entry name" value="FAD-linked_Oxase-like_C"/>
</dbReference>
<accession>A0ABV7H1J8</accession>
<dbReference type="SUPFAM" id="SSF56176">
    <property type="entry name" value="FAD-binding/transporter-associated domain-like"/>
    <property type="match status" value="1"/>
</dbReference>
<dbReference type="GO" id="GO:0019154">
    <property type="term" value="F:glycolate dehydrogenase activity"/>
    <property type="evidence" value="ECO:0007669"/>
    <property type="project" value="UniProtKB-EC"/>
</dbReference>
<dbReference type="Gene3D" id="3.30.465.10">
    <property type="match status" value="1"/>
</dbReference>
<organism evidence="4 5">
    <name type="scientific">Piscinibacterium candidicorallinum</name>
    <dbReference type="NCBI Taxonomy" id="1793872"/>
    <lineage>
        <taxon>Bacteria</taxon>
        <taxon>Pseudomonadati</taxon>
        <taxon>Pseudomonadota</taxon>
        <taxon>Betaproteobacteria</taxon>
        <taxon>Burkholderiales</taxon>
        <taxon>Piscinibacterium</taxon>
    </lineage>
</organism>
<comment type="caution">
    <text evidence="4">The sequence shown here is derived from an EMBL/GenBank/DDBJ whole genome shotgun (WGS) entry which is preliminary data.</text>
</comment>
<evidence type="ECO:0000313" key="5">
    <source>
        <dbReference type="Proteomes" id="UP001595556"/>
    </source>
</evidence>
<name>A0ABV7H1J8_9BURK</name>
<dbReference type="NCBIfam" id="NF008439">
    <property type="entry name" value="PRK11282.1"/>
    <property type="match status" value="1"/>
</dbReference>
<dbReference type="SUPFAM" id="SSF55103">
    <property type="entry name" value="FAD-linked oxidases, C-terminal domain"/>
    <property type="match status" value="1"/>
</dbReference>
<keyword evidence="4" id="KW-0560">Oxidoreductase</keyword>
<dbReference type="InterPro" id="IPR036318">
    <property type="entry name" value="FAD-bd_PCMH-like_sf"/>
</dbReference>
<protein>
    <submittedName>
        <fullName evidence="4">Glycolate oxidase subunit GlcE</fullName>
        <ecNumber evidence="4">1.1.99.14</ecNumber>
    </submittedName>
</protein>
<reference evidence="5" key="1">
    <citation type="journal article" date="2019" name="Int. J. Syst. Evol. Microbiol.">
        <title>The Global Catalogue of Microorganisms (GCM) 10K type strain sequencing project: providing services to taxonomists for standard genome sequencing and annotation.</title>
        <authorList>
            <consortium name="The Broad Institute Genomics Platform"/>
            <consortium name="The Broad Institute Genome Sequencing Center for Infectious Disease"/>
            <person name="Wu L."/>
            <person name="Ma J."/>
        </authorList>
    </citation>
    <scope>NUCLEOTIDE SEQUENCE [LARGE SCALE GENOMIC DNA]</scope>
    <source>
        <strain evidence="5">KCTC 52168</strain>
    </source>
</reference>
<dbReference type="PANTHER" id="PTHR11748:SF103">
    <property type="entry name" value="GLYCOLATE OXIDASE SUBUNIT GLCE"/>
    <property type="match status" value="1"/>
</dbReference>
<feature type="domain" description="FAD-binding PCMH-type" evidence="3">
    <location>
        <begin position="1"/>
        <end position="176"/>
    </location>
</feature>
<dbReference type="PROSITE" id="PS51387">
    <property type="entry name" value="FAD_PCMH"/>
    <property type="match status" value="1"/>
</dbReference>
<dbReference type="InterPro" id="IPR016169">
    <property type="entry name" value="FAD-bd_PCMH_sub2"/>
</dbReference>
<sequence length="357" mass="37420">MASNDIAAELIDRIKSATAKKTPLRIRGHGSKDFYGESLAGEVLDVSGHSGIISYEPTELVITVRCGTPIPEVEAALDAKGQMLAFEPPVFGRTPATAGTIGGAVAAGLGGPQAGYSGRPRDFVLGAKLIDGRGQHLSFGGQVMKNVAGYDVSRLLAGSFGVLGVMTELSVKVLPKAPAVQTLQFALDEASAIRKLNEWGGQPLPIVASCWKGGQLSIRLAGAKAAVDAAARRLGGKPLDNLQAQRLWRSLRDQTEPFFTGAASLVRLAVPPATPPLGLVGEQIIEWGGGQRWVANGDVDAARAAAHAAGGHAVRFRGGKGRFMSELQGPLLAIHQRLKAEFDPAGIFNPKRMAPEF</sequence>
<keyword evidence="2" id="KW-0274">FAD</keyword>
<dbReference type="InterPro" id="IPR016166">
    <property type="entry name" value="FAD-bd_PCMH"/>
</dbReference>
<evidence type="ECO:0000313" key="4">
    <source>
        <dbReference type="EMBL" id="MFC3146304.1"/>
    </source>
</evidence>
<dbReference type="Proteomes" id="UP001595556">
    <property type="component" value="Unassembled WGS sequence"/>
</dbReference>
<dbReference type="PANTHER" id="PTHR11748">
    <property type="entry name" value="D-LACTATE DEHYDROGENASE"/>
    <property type="match status" value="1"/>
</dbReference>
<evidence type="ECO:0000259" key="3">
    <source>
        <dbReference type="PROSITE" id="PS51387"/>
    </source>
</evidence>
<dbReference type="RefSeq" id="WP_377300582.1">
    <property type="nucleotide sequence ID" value="NZ_CP180191.1"/>
</dbReference>
<gene>
    <name evidence="4" type="primary">glcE</name>
    <name evidence="4" type="ORF">ACFOEN_01460</name>
</gene>
<evidence type="ECO:0000256" key="1">
    <source>
        <dbReference type="ARBA" id="ARBA00022630"/>
    </source>
</evidence>
<dbReference type="InterPro" id="IPR006094">
    <property type="entry name" value="Oxid_FAD_bind_N"/>
</dbReference>
<evidence type="ECO:0000256" key="2">
    <source>
        <dbReference type="ARBA" id="ARBA00022827"/>
    </source>
</evidence>
<proteinExistence type="predicted"/>